<accession>A0AAQ3S014</accession>
<evidence type="ECO:0000313" key="2">
    <source>
        <dbReference type="Proteomes" id="UP001374535"/>
    </source>
</evidence>
<dbReference type="Proteomes" id="UP001374535">
    <property type="component" value="Chromosome 5"/>
</dbReference>
<dbReference type="AlphaFoldDB" id="A0AAQ3S014"/>
<organism evidence="1 2">
    <name type="scientific">Vigna mungo</name>
    <name type="common">Black gram</name>
    <name type="synonym">Phaseolus mungo</name>
    <dbReference type="NCBI Taxonomy" id="3915"/>
    <lineage>
        <taxon>Eukaryota</taxon>
        <taxon>Viridiplantae</taxon>
        <taxon>Streptophyta</taxon>
        <taxon>Embryophyta</taxon>
        <taxon>Tracheophyta</taxon>
        <taxon>Spermatophyta</taxon>
        <taxon>Magnoliopsida</taxon>
        <taxon>eudicotyledons</taxon>
        <taxon>Gunneridae</taxon>
        <taxon>Pentapetalae</taxon>
        <taxon>rosids</taxon>
        <taxon>fabids</taxon>
        <taxon>Fabales</taxon>
        <taxon>Fabaceae</taxon>
        <taxon>Papilionoideae</taxon>
        <taxon>50 kb inversion clade</taxon>
        <taxon>NPAAA clade</taxon>
        <taxon>indigoferoid/millettioid clade</taxon>
        <taxon>Phaseoleae</taxon>
        <taxon>Vigna</taxon>
    </lineage>
</organism>
<reference evidence="1 2" key="1">
    <citation type="journal article" date="2023" name="Life. Sci Alliance">
        <title>Evolutionary insights into 3D genome organization and epigenetic landscape of Vigna mungo.</title>
        <authorList>
            <person name="Junaid A."/>
            <person name="Singh B."/>
            <person name="Bhatia S."/>
        </authorList>
    </citation>
    <scope>NUCLEOTIDE SEQUENCE [LARGE SCALE GENOMIC DNA]</scope>
    <source>
        <strain evidence="1">Urdbean</strain>
    </source>
</reference>
<protein>
    <submittedName>
        <fullName evidence="1">Uncharacterized protein</fullName>
    </submittedName>
</protein>
<evidence type="ECO:0000313" key="1">
    <source>
        <dbReference type="EMBL" id="WVZ10504.1"/>
    </source>
</evidence>
<name>A0AAQ3S014_VIGMU</name>
<gene>
    <name evidence="1" type="ORF">V8G54_015034</name>
</gene>
<keyword evidence="2" id="KW-1185">Reference proteome</keyword>
<proteinExistence type="predicted"/>
<dbReference type="EMBL" id="CP144696">
    <property type="protein sequence ID" value="WVZ10504.1"/>
    <property type="molecule type" value="Genomic_DNA"/>
</dbReference>
<sequence length="132" mass="15514">MLLTYLYPLHHGQWQDRPLTLLVPAVEGHFHRPSNHLACSQLQTLLHWDAQSSLHLVSWLAAHLPSLDWQHLLQPSLQLLPAWLSLLPLKLLEQEPILDPSLDPHQIQIQTHHQLLQQQQLQRNHFHLPHHR</sequence>